<evidence type="ECO:0000256" key="1">
    <source>
        <dbReference type="SAM" id="Phobius"/>
    </source>
</evidence>
<dbReference type="KEGG" id="muc:MuYL_4746"/>
<dbReference type="InterPro" id="IPR010559">
    <property type="entry name" value="Sig_transdc_His_kin_internal"/>
</dbReference>
<dbReference type="SUPFAM" id="SSF55874">
    <property type="entry name" value="ATPase domain of HSP90 chaperone/DNA topoisomerase II/histidine kinase"/>
    <property type="match status" value="1"/>
</dbReference>
<dbReference type="Gene3D" id="3.30.565.10">
    <property type="entry name" value="Histidine kinase-like ATPase, C-terminal domain"/>
    <property type="match status" value="1"/>
</dbReference>
<dbReference type="PANTHER" id="PTHR34220">
    <property type="entry name" value="SENSOR HISTIDINE KINASE YPDA"/>
    <property type="match status" value="1"/>
</dbReference>
<gene>
    <name evidence="4" type="ORF">MuYL_4746</name>
</gene>
<keyword evidence="1" id="KW-0812">Transmembrane</keyword>
<organism evidence="4 5">
    <name type="scientific">Mucilaginibacter xinganensis</name>
    <dbReference type="NCBI Taxonomy" id="1234841"/>
    <lineage>
        <taxon>Bacteria</taxon>
        <taxon>Pseudomonadati</taxon>
        <taxon>Bacteroidota</taxon>
        <taxon>Sphingobacteriia</taxon>
        <taxon>Sphingobacteriales</taxon>
        <taxon>Sphingobacteriaceae</taxon>
        <taxon>Mucilaginibacter</taxon>
    </lineage>
</organism>
<feature type="domain" description="Signal transduction histidine kinase internal region" evidence="3">
    <location>
        <begin position="425"/>
        <end position="501"/>
    </location>
</feature>
<proteinExistence type="predicted"/>
<keyword evidence="2" id="KW-0732">Signal</keyword>
<dbReference type="InterPro" id="IPR050640">
    <property type="entry name" value="Bact_2-comp_sensor_kinase"/>
</dbReference>
<dbReference type="InterPro" id="IPR036890">
    <property type="entry name" value="HATPase_C_sf"/>
</dbReference>
<dbReference type="AlphaFoldDB" id="A0A223P3A6"/>
<dbReference type="Pfam" id="PF06580">
    <property type="entry name" value="His_kinase"/>
    <property type="match status" value="1"/>
</dbReference>
<evidence type="ECO:0000256" key="2">
    <source>
        <dbReference type="SAM" id="SignalP"/>
    </source>
</evidence>
<dbReference type="Proteomes" id="UP000215002">
    <property type="component" value="Chromosome"/>
</dbReference>
<name>A0A223P3A6_9SPHI</name>
<dbReference type="GO" id="GO:0000155">
    <property type="term" value="F:phosphorelay sensor kinase activity"/>
    <property type="evidence" value="ECO:0007669"/>
    <property type="project" value="InterPro"/>
</dbReference>
<keyword evidence="1" id="KW-1133">Transmembrane helix</keyword>
<dbReference type="EMBL" id="CP022743">
    <property type="protein sequence ID" value="ASU36629.1"/>
    <property type="molecule type" value="Genomic_DNA"/>
</dbReference>
<feature type="signal peptide" evidence="2">
    <location>
        <begin position="1"/>
        <end position="36"/>
    </location>
</feature>
<dbReference type="PANTHER" id="PTHR34220:SF7">
    <property type="entry name" value="SENSOR HISTIDINE KINASE YPDA"/>
    <property type="match status" value="1"/>
</dbReference>
<keyword evidence="5" id="KW-1185">Reference proteome</keyword>
<feature type="transmembrane region" description="Helical" evidence="1">
    <location>
        <begin position="381"/>
        <end position="404"/>
    </location>
</feature>
<accession>A0A223P3A6</accession>
<dbReference type="GO" id="GO:0016020">
    <property type="term" value="C:membrane"/>
    <property type="evidence" value="ECO:0007669"/>
    <property type="project" value="InterPro"/>
</dbReference>
<keyword evidence="1" id="KW-0472">Membrane</keyword>
<sequence length="616" mass="70556">MQFYISKRNLNMKTMKLLIQKIALITTLVAMSIAAAGQITTMEHNNKLEVYDHYKLIDTLHATPDQLAKVHQLQKIKQLTKDHYYYDFPYARNLGIRFNNDGKTKSEVYEGRDWGDDKFYKSIIIDGDCSIELAALDITEKNAADYRYRVVQNDNQELTTWKVPATFKNTSDKRFKYAYLGQFKYAPGQVLKVEIYNVKNFKQQDAMLIDWRKVEAAKVGATIQYISRNFHIPDNGLISYPMNMVKHGSVKKKSFFFGKERVFTRPASLNFIETTASNDIKLRLGDSLQNISFDIGNGQRLYNYRISLKREIDGYTDSIDFGETNDKLVLYKEFWKNPGKYSITFTPKIHKHGGEPILLLHNLATSISFTTLPALDTTHSIPLRAVILMAFITAFIIVLLFTYYRQRQKRTLEAEAQNRQIATLQLQSVRSQLNPHFMFNALAGIQNLMNKNEIELANKYLARFARITRNVLDDGNKELTSIEHETDLLNDYLQMEQLRFGFAFDINVDDIDQQIEIPAMLLQPFVENAVKHGVSTLKDKGKITVGIAKNNADLILTVADNGGGFIGETTTGMGIKLCKERIKLLNGIYKNSSILLHKNVQSNNGTLITIELKNWL</sequence>
<evidence type="ECO:0000313" key="5">
    <source>
        <dbReference type="Proteomes" id="UP000215002"/>
    </source>
</evidence>
<reference evidence="4 5" key="1">
    <citation type="submission" date="2017-08" db="EMBL/GenBank/DDBJ databases">
        <title>Complete genome sequence of Mucilaginibacter sp. strain BJC16-A31.</title>
        <authorList>
            <consortium name="Henan University of Science and Technology"/>
            <person name="You X."/>
        </authorList>
    </citation>
    <scope>NUCLEOTIDE SEQUENCE [LARGE SCALE GENOMIC DNA]</scope>
    <source>
        <strain evidence="4 5">BJC16-A31</strain>
    </source>
</reference>
<evidence type="ECO:0000259" key="3">
    <source>
        <dbReference type="Pfam" id="PF06580"/>
    </source>
</evidence>
<evidence type="ECO:0000313" key="4">
    <source>
        <dbReference type="EMBL" id="ASU36629.1"/>
    </source>
</evidence>
<protein>
    <recommendedName>
        <fullName evidence="3">Signal transduction histidine kinase internal region domain-containing protein</fullName>
    </recommendedName>
</protein>
<feature type="chain" id="PRO_5012781770" description="Signal transduction histidine kinase internal region domain-containing protein" evidence="2">
    <location>
        <begin position="37"/>
        <end position="616"/>
    </location>
</feature>